<evidence type="ECO:0000313" key="8">
    <source>
        <dbReference type="Proteomes" id="UP000249166"/>
    </source>
</evidence>
<dbReference type="Gene3D" id="3.40.710.10">
    <property type="entry name" value="DD-peptidase/beta-lactamase superfamily"/>
    <property type="match status" value="1"/>
</dbReference>
<evidence type="ECO:0000256" key="5">
    <source>
        <dbReference type="RuleBase" id="RU361140"/>
    </source>
</evidence>
<dbReference type="Pfam" id="PF00144">
    <property type="entry name" value="Beta-lactamase"/>
    <property type="match status" value="1"/>
</dbReference>
<keyword evidence="3 5" id="KW-0378">Hydrolase</keyword>
<dbReference type="AlphaFoldDB" id="A0A328HLU9"/>
<dbReference type="PANTHER" id="PTHR46825">
    <property type="entry name" value="D-ALANYL-D-ALANINE-CARBOXYPEPTIDASE/ENDOPEPTIDASE AMPH"/>
    <property type="match status" value="1"/>
</dbReference>
<dbReference type="InterPro" id="IPR050491">
    <property type="entry name" value="AmpC-like"/>
</dbReference>
<dbReference type="OrthoDB" id="3171327at2"/>
<evidence type="ECO:0000259" key="6">
    <source>
        <dbReference type="Pfam" id="PF00144"/>
    </source>
</evidence>
<dbReference type="GO" id="GO:0017001">
    <property type="term" value="P:antibiotic catabolic process"/>
    <property type="evidence" value="ECO:0007669"/>
    <property type="project" value="InterPro"/>
</dbReference>
<dbReference type="PROSITE" id="PS00336">
    <property type="entry name" value="BETA_LACTAMASE_C"/>
    <property type="match status" value="1"/>
</dbReference>
<dbReference type="EMBL" id="QLNP01000062">
    <property type="protein sequence ID" value="RAM38405.1"/>
    <property type="molecule type" value="Genomic_DNA"/>
</dbReference>
<dbReference type="InterPro" id="IPR001466">
    <property type="entry name" value="Beta-lactam-related"/>
</dbReference>
<proteinExistence type="inferred from homology"/>
<dbReference type="GO" id="GO:0030288">
    <property type="term" value="C:outer membrane-bounded periplasmic space"/>
    <property type="evidence" value="ECO:0007669"/>
    <property type="project" value="InterPro"/>
</dbReference>
<evidence type="ECO:0000313" key="7">
    <source>
        <dbReference type="EMBL" id="RAM38405.1"/>
    </source>
</evidence>
<comment type="caution">
    <text evidence="7">The sequence shown here is derived from an EMBL/GenBank/DDBJ whole genome shotgun (WGS) entry which is preliminary data.</text>
</comment>
<evidence type="ECO:0000256" key="4">
    <source>
        <dbReference type="ARBA" id="ARBA00023251"/>
    </source>
</evidence>
<evidence type="ECO:0000256" key="1">
    <source>
        <dbReference type="ARBA" id="ARBA00001526"/>
    </source>
</evidence>
<keyword evidence="4 5" id="KW-0046">Antibiotic resistance</keyword>
<dbReference type="SUPFAM" id="SSF56601">
    <property type="entry name" value="beta-lactamase/transpeptidase-like"/>
    <property type="match status" value="1"/>
</dbReference>
<dbReference type="Proteomes" id="UP000249166">
    <property type="component" value="Unassembled WGS sequence"/>
</dbReference>
<organism evidence="7 8">
    <name type="scientific">Arthrobacter globiformis</name>
    <dbReference type="NCBI Taxonomy" id="1665"/>
    <lineage>
        <taxon>Bacteria</taxon>
        <taxon>Bacillati</taxon>
        <taxon>Actinomycetota</taxon>
        <taxon>Actinomycetes</taxon>
        <taxon>Micrococcales</taxon>
        <taxon>Micrococcaceae</taxon>
        <taxon>Arthrobacter</taxon>
    </lineage>
</organism>
<gene>
    <name evidence="7" type="ORF">DBZ45_05255</name>
</gene>
<comment type="catalytic activity">
    <reaction evidence="1 5">
        <text>a beta-lactam + H2O = a substituted beta-amino acid</text>
        <dbReference type="Rhea" id="RHEA:20401"/>
        <dbReference type="ChEBI" id="CHEBI:15377"/>
        <dbReference type="ChEBI" id="CHEBI:35627"/>
        <dbReference type="ChEBI" id="CHEBI:140347"/>
        <dbReference type="EC" id="3.5.2.6"/>
    </reaction>
</comment>
<comment type="similarity">
    <text evidence="2 5">Belongs to the class-C beta-lactamase family.</text>
</comment>
<name>A0A328HLU9_ARTGO</name>
<dbReference type="InterPro" id="IPR001586">
    <property type="entry name" value="Beta-lactam_class-C_AS"/>
</dbReference>
<dbReference type="GO" id="GO:0046677">
    <property type="term" value="P:response to antibiotic"/>
    <property type="evidence" value="ECO:0007669"/>
    <property type="project" value="UniProtKB-UniRule"/>
</dbReference>
<reference evidence="7 8" key="1">
    <citation type="submission" date="2018-04" db="EMBL/GenBank/DDBJ databases">
        <title>Bacteria isolated from cave deposits of Manipur.</title>
        <authorList>
            <person name="Sahoo D."/>
            <person name="Sarangthem I."/>
            <person name="Nandeibam J."/>
        </authorList>
    </citation>
    <scope>NUCLEOTIDE SEQUENCE [LARGE SCALE GENOMIC DNA]</scope>
    <source>
        <strain evidence="8">mrc11</strain>
    </source>
</reference>
<feature type="domain" description="Beta-lactamase-related" evidence="6">
    <location>
        <begin position="27"/>
        <end position="322"/>
    </location>
</feature>
<evidence type="ECO:0000256" key="2">
    <source>
        <dbReference type="ARBA" id="ARBA00007840"/>
    </source>
</evidence>
<evidence type="ECO:0000256" key="3">
    <source>
        <dbReference type="ARBA" id="ARBA00022801"/>
    </source>
</evidence>
<dbReference type="EC" id="3.5.2.6" evidence="5"/>
<dbReference type="InterPro" id="IPR012338">
    <property type="entry name" value="Beta-lactam/transpept-like"/>
</dbReference>
<dbReference type="PANTHER" id="PTHR46825:SF8">
    <property type="entry name" value="BETA-LACTAMASE-RELATED"/>
    <property type="match status" value="1"/>
</dbReference>
<dbReference type="GO" id="GO:0008800">
    <property type="term" value="F:beta-lactamase activity"/>
    <property type="evidence" value="ECO:0007669"/>
    <property type="project" value="UniProtKB-UniRule"/>
</dbReference>
<protein>
    <recommendedName>
        <fullName evidence="5">Beta-lactamase</fullName>
        <ecNumber evidence="5">3.5.2.6</ecNumber>
    </recommendedName>
</protein>
<accession>A0A328HLU9</accession>
<sequence>MGHTSPVPEVHGDPGLAQQLQEAFGRSHPVVAAATVSAGEVAVAGRGASLAADFEIGSVSKGITGLLYADALSRGELSPDITLGEPLPLAGCPAAGVTLASLSRHSSGLPRLPRQAGTLRRTLALLLHGTNPYGETLAELMDQARAARLPAGQSVPRPRYSNFGFELLGHAVAAGAGLSFQDLLRERLADPLGLGSVYAPATAAGVRPTAVTGRSRSGRVMQPWTGEAVAPAGGIRASVGDMARLVQAMLDGSAPGLGALDPVANFAGPAARIGAGWMTLDVKGRAVTWHNGGTGGFRSWVGLDRKAGTGVVLLTATAAPVDRHGFRLLAGTATRGHL</sequence>